<accession>A0ABY7XHE5</accession>
<dbReference type="RefSeq" id="WP_274338717.1">
    <property type="nucleotide sequence ID" value="NZ_CP118109.1"/>
</dbReference>
<proteinExistence type="predicted"/>
<name>A0ABY7XHE5_9BACL</name>
<dbReference type="EMBL" id="CP118109">
    <property type="protein sequence ID" value="WDI05124.1"/>
    <property type="molecule type" value="Genomic_DNA"/>
</dbReference>
<evidence type="ECO:0000313" key="2">
    <source>
        <dbReference type="Proteomes" id="UP001221519"/>
    </source>
</evidence>
<evidence type="ECO:0000313" key="1">
    <source>
        <dbReference type="EMBL" id="WDI05124.1"/>
    </source>
</evidence>
<sequence length="255" mass="28748">MAIYSSRRKPSPQGNLYKRPDNRVEYQIFNEDYFSGADVNLFFGDIWVDEATSIQFALSEQVLPVYGYHSYTMDTVARGQRMVQGQFSINFKGVGYLKEVLKNATAINYAVNQAQQEGVIKKEDFKKYKLDEILTMYGKESFEQIAEEYEAALWGTSDDESRLTNPYTTFFPADPYGFDIKINYGAVSESLNPGTQFFTTAGSFRTPANVTVETVNGVQLNGLSKVGIGTSFEGQPITEVYNFIARDINGPLYVR</sequence>
<keyword evidence="1" id="KW-0614">Plasmid</keyword>
<reference evidence="1 2" key="1">
    <citation type="submission" date="2023-02" db="EMBL/GenBank/DDBJ databases">
        <title>Pathogen: clinical or host-associated sample.</title>
        <authorList>
            <person name="Hergert J."/>
            <person name="Casey R."/>
            <person name="Wagner J."/>
            <person name="Young E.L."/>
            <person name="Oakeson K.F."/>
        </authorList>
    </citation>
    <scope>NUCLEOTIDE SEQUENCE [LARGE SCALE GENOMIC DNA]</scope>
    <source>
        <strain evidence="1 2">2022CK-00829</strain>
        <plasmid evidence="1 2">unnamed1</plasmid>
    </source>
</reference>
<gene>
    <name evidence="1" type="ORF">PUW25_25285</name>
</gene>
<keyword evidence="2" id="KW-1185">Reference proteome</keyword>
<protein>
    <submittedName>
        <fullName evidence="1">Uncharacterized protein</fullName>
    </submittedName>
</protein>
<dbReference type="Proteomes" id="UP001221519">
    <property type="component" value="Plasmid unnamed1"/>
</dbReference>
<organism evidence="1 2">
    <name type="scientific">Paenibacillus urinalis</name>
    <dbReference type="NCBI Taxonomy" id="521520"/>
    <lineage>
        <taxon>Bacteria</taxon>
        <taxon>Bacillati</taxon>
        <taxon>Bacillota</taxon>
        <taxon>Bacilli</taxon>
        <taxon>Bacillales</taxon>
        <taxon>Paenibacillaceae</taxon>
        <taxon>Paenibacillus</taxon>
    </lineage>
</organism>
<geneLocation type="plasmid" evidence="1 2">
    <name>unnamed1</name>
</geneLocation>